<organism evidence="2 3">
    <name type="scientific">Aspergillus coremiiformis</name>
    <dbReference type="NCBI Taxonomy" id="138285"/>
    <lineage>
        <taxon>Eukaryota</taxon>
        <taxon>Fungi</taxon>
        <taxon>Dikarya</taxon>
        <taxon>Ascomycota</taxon>
        <taxon>Pezizomycotina</taxon>
        <taxon>Eurotiomycetes</taxon>
        <taxon>Eurotiomycetidae</taxon>
        <taxon>Eurotiales</taxon>
        <taxon>Aspergillaceae</taxon>
        <taxon>Aspergillus</taxon>
        <taxon>Aspergillus subgen. Circumdati</taxon>
    </lineage>
</organism>
<dbReference type="AlphaFoldDB" id="A0A5N6ZD72"/>
<gene>
    <name evidence="2" type="ORF">BDV28DRAFT_145922</name>
</gene>
<protein>
    <submittedName>
        <fullName evidence="2">Uncharacterized protein</fullName>
    </submittedName>
</protein>
<feature type="region of interest" description="Disordered" evidence="1">
    <location>
        <begin position="1"/>
        <end position="65"/>
    </location>
</feature>
<evidence type="ECO:0000313" key="3">
    <source>
        <dbReference type="Proteomes" id="UP000327118"/>
    </source>
</evidence>
<evidence type="ECO:0000313" key="2">
    <source>
        <dbReference type="EMBL" id="KAE8355594.1"/>
    </source>
</evidence>
<dbReference type="Proteomes" id="UP000327118">
    <property type="component" value="Unassembled WGS sequence"/>
</dbReference>
<reference evidence="3" key="1">
    <citation type="submission" date="2019-04" db="EMBL/GenBank/DDBJ databases">
        <title>Friends and foes A comparative genomics studyof 23 Aspergillus species from section Flavi.</title>
        <authorList>
            <consortium name="DOE Joint Genome Institute"/>
            <person name="Kjaerbolling I."/>
            <person name="Vesth T."/>
            <person name="Frisvad J.C."/>
            <person name="Nybo J.L."/>
            <person name="Theobald S."/>
            <person name="Kildgaard S."/>
            <person name="Isbrandt T."/>
            <person name="Kuo A."/>
            <person name="Sato A."/>
            <person name="Lyhne E.K."/>
            <person name="Kogle M.E."/>
            <person name="Wiebenga A."/>
            <person name="Kun R.S."/>
            <person name="Lubbers R.J."/>
            <person name="Makela M.R."/>
            <person name="Barry K."/>
            <person name="Chovatia M."/>
            <person name="Clum A."/>
            <person name="Daum C."/>
            <person name="Haridas S."/>
            <person name="He G."/>
            <person name="LaButti K."/>
            <person name="Lipzen A."/>
            <person name="Mondo S."/>
            <person name="Riley R."/>
            <person name="Salamov A."/>
            <person name="Simmons B.A."/>
            <person name="Magnuson J.K."/>
            <person name="Henrissat B."/>
            <person name="Mortensen U.H."/>
            <person name="Larsen T.O."/>
            <person name="Devries R.P."/>
            <person name="Grigoriev I.V."/>
            <person name="Machida M."/>
            <person name="Baker S.E."/>
            <person name="Andersen M.R."/>
        </authorList>
    </citation>
    <scope>NUCLEOTIDE SEQUENCE [LARGE SCALE GENOMIC DNA]</scope>
    <source>
        <strain evidence="3">CBS 553.77</strain>
    </source>
</reference>
<dbReference type="EMBL" id="ML739049">
    <property type="protein sequence ID" value="KAE8355594.1"/>
    <property type="molecule type" value="Genomic_DNA"/>
</dbReference>
<keyword evidence="3" id="KW-1185">Reference proteome</keyword>
<name>A0A5N6ZD72_9EURO</name>
<feature type="compositionally biased region" description="Basic and acidic residues" evidence="1">
    <location>
        <begin position="15"/>
        <end position="28"/>
    </location>
</feature>
<sequence length="155" mass="17168">MGCLRHRRTANASSSEERKGMKKTDGGLKRTNAVSSGHGRTLPCEPLQLPSPVKTVPRDGGTVHDGTAMRVRWPLFTEEFEEDFEEESRTIHQPREESFRSSRVIQLGNCSGKAKETRWSSRKRPPVPGKMQSISVYGQASDRLEPTSGLSSGLS</sequence>
<evidence type="ECO:0000256" key="1">
    <source>
        <dbReference type="SAM" id="MobiDB-lite"/>
    </source>
</evidence>
<accession>A0A5N6ZD72</accession>
<feature type="region of interest" description="Disordered" evidence="1">
    <location>
        <begin position="110"/>
        <end position="155"/>
    </location>
</feature>
<proteinExistence type="predicted"/>